<dbReference type="InterPro" id="IPR008490">
    <property type="entry name" value="Transposase_InsH_N"/>
</dbReference>
<proteinExistence type="predicted"/>
<dbReference type="GO" id="GO:0003677">
    <property type="term" value="F:DNA binding"/>
    <property type="evidence" value="ECO:0007669"/>
    <property type="project" value="InterPro"/>
</dbReference>
<dbReference type="KEGG" id="aad:TC41_0368"/>
<dbReference type="InterPro" id="IPR002559">
    <property type="entry name" value="Transposase_11"/>
</dbReference>
<accession>F8IKE6</accession>
<protein>
    <submittedName>
        <fullName evidence="3">Transposase IS4 family protein</fullName>
    </submittedName>
</protein>
<feature type="domain" description="Transposase IS4-like" evidence="1">
    <location>
        <begin position="167"/>
        <end position="416"/>
    </location>
</feature>
<dbReference type="Proteomes" id="UP000000292">
    <property type="component" value="Chromosome"/>
</dbReference>
<dbReference type="eggNOG" id="COG3039">
    <property type="taxonomic scope" value="Bacteria"/>
</dbReference>
<dbReference type="HOGENOM" id="CLU_045384_1_0_9"/>
<evidence type="ECO:0000313" key="4">
    <source>
        <dbReference type="Proteomes" id="UP000000292"/>
    </source>
</evidence>
<feature type="domain" description="Transposase InsH N-terminal" evidence="2">
    <location>
        <begin position="51"/>
        <end position="139"/>
    </location>
</feature>
<dbReference type="GO" id="GO:0006313">
    <property type="term" value="P:DNA transposition"/>
    <property type="evidence" value="ECO:0007669"/>
    <property type="project" value="InterPro"/>
</dbReference>
<dbReference type="AlphaFoldDB" id="F8IKE6"/>
<dbReference type="STRING" id="1048834.TC41_0368"/>
<sequence>MRQGFFEHKEGLHPNLRERKWYPANHFKGAKSNVYIRQTWLFSFDEWMEIDPSERRERFFSALDLSPYAAKLRSSTPQGAKPISREAILRAFLVAPLEGISSFTQLHRRLETDLRFRYQCGFSLHEPVPSVSTLSRVFQAIVNKGIAATLFADLVRQCRDEGLIEGEHVAIDSTAIHAYERKHPRSGVQPSNRANWGAKFDAFGNKLAWFGYKVHLAVDAKSELPMALTVTPANVYDGEMAIPLMEELHRQDWRIRFVLMDAGYDQTKNYEAARALGAQALIPLNRRNEREPPEGMDFDGTPRCTMGYRMTYWGAEGDWLKFRCPHATGHVDCPLGMAACSASNYGMVVKKHIDEDVRRYANPHRGSRTWKMLYDERTAVERCFSRLKEQLMLDDLHVRGIEKVTVHAYIHAIVLLASALAMHRTNRIEQVA</sequence>
<organism evidence="3 4">
    <name type="scientific">Alicyclobacillus acidocaldarius (strain Tc-4-1)</name>
    <name type="common">Bacillus acidocaldarius</name>
    <dbReference type="NCBI Taxonomy" id="1048834"/>
    <lineage>
        <taxon>Bacteria</taxon>
        <taxon>Bacillati</taxon>
        <taxon>Bacillota</taxon>
        <taxon>Bacilli</taxon>
        <taxon>Bacillales</taxon>
        <taxon>Alicyclobacillaceae</taxon>
        <taxon>Alicyclobacillus</taxon>
    </lineage>
</organism>
<dbReference type="PATRIC" id="fig|1048834.4.peg.342"/>
<name>F8IKE6_ALIAT</name>
<dbReference type="PANTHER" id="PTHR35604:SF2">
    <property type="entry name" value="TRANSPOSASE INSH FOR INSERTION SEQUENCE ELEMENT IS5A-RELATED"/>
    <property type="match status" value="1"/>
</dbReference>
<dbReference type="EMBL" id="CP002902">
    <property type="protein sequence ID" value="AEJ42334.1"/>
    <property type="molecule type" value="Genomic_DNA"/>
</dbReference>
<evidence type="ECO:0000313" key="3">
    <source>
        <dbReference type="EMBL" id="AEJ42334.1"/>
    </source>
</evidence>
<evidence type="ECO:0000259" key="1">
    <source>
        <dbReference type="Pfam" id="PF01609"/>
    </source>
</evidence>
<dbReference type="GO" id="GO:0004803">
    <property type="term" value="F:transposase activity"/>
    <property type="evidence" value="ECO:0007669"/>
    <property type="project" value="InterPro"/>
</dbReference>
<dbReference type="Pfam" id="PF01609">
    <property type="entry name" value="DDE_Tnp_1"/>
    <property type="match status" value="1"/>
</dbReference>
<dbReference type="Pfam" id="PF05598">
    <property type="entry name" value="DUF772"/>
    <property type="match status" value="1"/>
</dbReference>
<dbReference type="PANTHER" id="PTHR35604">
    <property type="entry name" value="TRANSPOSASE INSH FOR INSERTION SEQUENCE ELEMENT IS5A-RELATED"/>
    <property type="match status" value="1"/>
</dbReference>
<reference evidence="3 4" key="1">
    <citation type="journal article" date="2011" name="J. Bacteriol.">
        <title>Complete Genome Sequence of Alicyclobacillus acidocaldarius Strain Tc-4-1.</title>
        <authorList>
            <person name="Chen Y."/>
            <person name="He Y."/>
            <person name="Zhang B."/>
            <person name="Yang J."/>
            <person name="Li W."/>
            <person name="Dong Z."/>
            <person name="Hu S."/>
        </authorList>
    </citation>
    <scope>NUCLEOTIDE SEQUENCE [LARGE SCALE GENOMIC DNA]</scope>
    <source>
        <strain evidence="3 4">Tc-4-1</strain>
    </source>
</reference>
<evidence type="ECO:0000259" key="2">
    <source>
        <dbReference type="Pfam" id="PF05598"/>
    </source>
</evidence>
<reference evidence="4" key="2">
    <citation type="submission" date="2011-06" db="EMBL/GenBank/DDBJ databases">
        <title>The complete genome sequence of Alicyclobacillus acidocaldarius sp. Tc-4-1.</title>
        <authorList>
            <person name="Chen Y."/>
            <person name="He Y."/>
            <person name="Dong Z."/>
            <person name="Hu S."/>
        </authorList>
    </citation>
    <scope>NUCLEOTIDE SEQUENCE [LARGE SCALE GENOMIC DNA]</scope>
    <source>
        <strain evidence="4">Tc-4-1</strain>
    </source>
</reference>
<gene>
    <name evidence="3" type="ordered locus">TC41_0368</name>
</gene>